<dbReference type="AlphaFoldDB" id="A0A372LQC0"/>
<protein>
    <submittedName>
        <fullName evidence="3">Virulence factor</fullName>
    </submittedName>
</protein>
<dbReference type="EMBL" id="QVTE01000023">
    <property type="protein sequence ID" value="RFU69698.1"/>
    <property type="molecule type" value="Genomic_DNA"/>
</dbReference>
<comment type="function">
    <text evidence="1">Catalyzes the hydroxylation of the N(6)-(4-aminobutyl)-L-lysine intermediate produced by deoxyhypusine synthase/DHPS on a critical lysine of the eukaryotic translation initiation factor 5A/eIF-5A. This is the second step of the post-translational modification of that lysine into an unusual amino acid residue named hypusine. Hypusination is unique to mature eIF-5A factor and is essential for its function.</text>
</comment>
<dbReference type="OrthoDB" id="420201at2"/>
<gene>
    <name evidence="3" type="ORF">D0469_08995</name>
</gene>
<keyword evidence="4" id="KW-1185">Reference proteome</keyword>
<name>A0A372LQC0_9BACI</name>
<evidence type="ECO:0000313" key="3">
    <source>
        <dbReference type="EMBL" id="RFU69698.1"/>
    </source>
</evidence>
<accession>A0A372LQC0</accession>
<dbReference type="PANTHER" id="PTHR12697:SF37">
    <property type="entry name" value="CONSERVED VIRULENCE FACTOR C"/>
    <property type="match status" value="1"/>
</dbReference>
<dbReference type="SMART" id="SM00932">
    <property type="entry name" value="Nfu_N"/>
    <property type="match status" value="1"/>
</dbReference>
<evidence type="ECO:0000256" key="1">
    <source>
        <dbReference type="ARBA" id="ARBA00045876"/>
    </source>
</evidence>
<dbReference type="PANTHER" id="PTHR12697">
    <property type="entry name" value="PBS LYASE HEAT-LIKE PROTEIN"/>
    <property type="match status" value="1"/>
</dbReference>
<dbReference type="Gene3D" id="3.30.1370.70">
    <property type="entry name" value="Scaffold protein Nfu/NifU, N-terminal domain"/>
    <property type="match status" value="1"/>
</dbReference>
<dbReference type="InterPro" id="IPR011989">
    <property type="entry name" value="ARM-like"/>
</dbReference>
<dbReference type="GO" id="GO:0016491">
    <property type="term" value="F:oxidoreductase activity"/>
    <property type="evidence" value="ECO:0007669"/>
    <property type="project" value="TreeGrafter"/>
</dbReference>
<dbReference type="SUPFAM" id="SSF110836">
    <property type="entry name" value="Hypothetical protein SAV1430"/>
    <property type="match status" value="1"/>
</dbReference>
<proteinExistence type="predicted"/>
<dbReference type="InterPro" id="IPR036498">
    <property type="entry name" value="Nfu/NifU_N_sf"/>
</dbReference>
<comment type="caution">
    <text evidence="3">The sequence shown here is derived from an EMBL/GenBank/DDBJ whole genome shotgun (WGS) entry which is preliminary data.</text>
</comment>
<dbReference type="InterPro" id="IPR004155">
    <property type="entry name" value="PBS_lyase_HEAT"/>
</dbReference>
<dbReference type="PROSITE" id="PS50077">
    <property type="entry name" value="HEAT_REPEAT"/>
    <property type="match status" value="1"/>
</dbReference>
<dbReference type="InterPro" id="IPR014824">
    <property type="entry name" value="Nfu/NifU_N"/>
</dbReference>
<dbReference type="RefSeq" id="WP_117326416.1">
    <property type="nucleotide sequence ID" value="NZ_QVTE01000023.1"/>
</dbReference>
<dbReference type="Pfam" id="PF13646">
    <property type="entry name" value="HEAT_2"/>
    <property type="match status" value="1"/>
</dbReference>
<evidence type="ECO:0000259" key="2">
    <source>
        <dbReference type="SMART" id="SM00932"/>
    </source>
</evidence>
<dbReference type="Gene3D" id="1.25.10.10">
    <property type="entry name" value="Leucine-rich Repeat Variant"/>
    <property type="match status" value="1"/>
</dbReference>
<dbReference type="Pfam" id="PF08712">
    <property type="entry name" value="Nfu_N"/>
    <property type="match status" value="1"/>
</dbReference>
<dbReference type="InterPro" id="IPR016024">
    <property type="entry name" value="ARM-type_fold"/>
</dbReference>
<organism evidence="3 4">
    <name type="scientific">Peribacillus saganii</name>
    <dbReference type="NCBI Taxonomy" id="2303992"/>
    <lineage>
        <taxon>Bacteria</taxon>
        <taxon>Bacillati</taxon>
        <taxon>Bacillota</taxon>
        <taxon>Bacilli</taxon>
        <taxon>Bacillales</taxon>
        <taxon>Bacillaceae</taxon>
        <taxon>Peribacillus</taxon>
    </lineage>
</organism>
<dbReference type="Pfam" id="PF13769">
    <property type="entry name" value="Virulence_fact"/>
    <property type="match status" value="1"/>
</dbReference>
<sequence>MQIKSIEPTPSPNTMKVNLTEELPAGKSNNYKKETLENAPDLIADILRIEGIKGVYHVADFLAVERNPKYDWQNILINVRKLFGEESDILSAGRQSDQHYGEVTVQIQQFKGIPMQIKLSDGAEEKRFGLPEIFVSSIASAQQADDNVVLLRKWKDYGVRYGSMEEIGAEVTEEIVAAYPPERLQELADAAAHPERKSAGARKTRVKLTMEALEDENWERRYQVLDQMEDPTEEDIPLLEKALDDPKASIRRLAVVYLGMITNSKVLPALYKALRDKSSSVRRTAGDTLSDLGFDEAMGEMAKALSDKNKLVRWRAAMFLYESGDESVLADLKKAENDPEFEVAMQIKMAIERIETGEEAKGSVWKQMTEARQTEEHD</sequence>
<dbReference type="InterPro" id="IPR021133">
    <property type="entry name" value="HEAT_type_2"/>
</dbReference>
<feature type="domain" description="Scaffold protein Nfu/NifU N-terminal" evidence="2">
    <location>
        <begin position="4"/>
        <end position="93"/>
    </location>
</feature>
<dbReference type="SUPFAM" id="SSF48371">
    <property type="entry name" value="ARM repeat"/>
    <property type="match status" value="1"/>
</dbReference>
<dbReference type="Proteomes" id="UP000264541">
    <property type="component" value="Unassembled WGS sequence"/>
</dbReference>
<reference evidence="3 4" key="1">
    <citation type="submission" date="2018-08" db="EMBL/GenBank/DDBJ databases">
        <title>Bacillus chawlae sp. nov., Bacillus glennii sp. nov., and Bacillus saganii sp. nov. Isolated from the Vehicle Assembly Building at Kennedy Space Center where the Viking Spacecraft were Assembled.</title>
        <authorList>
            <person name="Seuylemezian A."/>
            <person name="Vaishampayan P."/>
        </authorList>
    </citation>
    <scope>NUCLEOTIDE SEQUENCE [LARGE SCALE GENOMIC DNA]</scope>
    <source>
        <strain evidence="3 4">V47-23a</strain>
    </source>
</reference>
<dbReference type="SMART" id="SM00567">
    <property type="entry name" value="EZ_HEAT"/>
    <property type="match status" value="4"/>
</dbReference>
<evidence type="ECO:0000313" key="4">
    <source>
        <dbReference type="Proteomes" id="UP000264541"/>
    </source>
</evidence>
<dbReference type="InterPro" id="IPR025989">
    <property type="entry name" value="Virulence_F_dom"/>
</dbReference>